<dbReference type="Proteomes" id="UP001597180">
    <property type="component" value="Unassembled WGS sequence"/>
</dbReference>
<evidence type="ECO:0000313" key="8">
    <source>
        <dbReference type="Proteomes" id="UP001597180"/>
    </source>
</evidence>
<dbReference type="InterPro" id="IPR000847">
    <property type="entry name" value="LysR_HTH_N"/>
</dbReference>
<evidence type="ECO:0000256" key="2">
    <source>
        <dbReference type="ARBA" id="ARBA00023015"/>
    </source>
</evidence>
<keyword evidence="2" id="KW-0805">Transcription regulation</keyword>
<dbReference type="SUPFAM" id="SSF46785">
    <property type="entry name" value="Winged helix' DNA-binding domain"/>
    <property type="match status" value="1"/>
</dbReference>
<dbReference type="SUPFAM" id="SSF53850">
    <property type="entry name" value="Periplasmic binding protein-like II"/>
    <property type="match status" value="1"/>
</dbReference>
<feature type="compositionally biased region" description="Polar residues" evidence="5">
    <location>
        <begin position="296"/>
        <end position="309"/>
    </location>
</feature>
<dbReference type="PRINTS" id="PR00039">
    <property type="entry name" value="HTHLYSR"/>
</dbReference>
<name>A0ABW3UJZ8_9BACL</name>
<dbReference type="RefSeq" id="WP_179136089.1">
    <property type="nucleotide sequence ID" value="NZ_BAABJG010000006.1"/>
</dbReference>
<dbReference type="InterPro" id="IPR036388">
    <property type="entry name" value="WH-like_DNA-bd_sf"/>
</dbReference>
<dbReference type="InterPro" id="IPR050950">
    <property type="entry name" value="HTH-type_LysR_regulators"/>
</dbReference>
<dbReference type="EMBL" id="JBHTLU010000013">
    <property type="protein sequence ID" value="MFD1220762.1"/>
    <property type="molecule type" value="Genomic_DNA"/>
</dbReference>
<dbReference type="InterPro" id="IPR036390">
    <property type="entry name" value="WH_DNA-bd_sf"/>
</dbReference>
<evidence type="ECO:0000256" key="3">
    <source>
        <dbReference type="ARBA" id="ARBA00023125"/>
    </source>
</evidence>
<keyword evidence="4" id="KW-0804">Transcription</keyword>
<dbReference type="Pfam" id="PF03466">
    <property type="entry name" value="LysR_substrate"/>
    <property type="match status" value="1"/>
</dbReference>
<feature type="region of interest" description="Disordered" evidence="5">
    <location>
        <begin position="289"/>
        <end position="309"/>
    </location>
</feature>
<dbReference type="CDD" id="cd05466">
    <property type="entry name" value="PBP2_LTTR_substrate"/>
    <property type="match status" value="1"/>
</dbReference>
<evidence type="ECO:0000256" key="5">
    <source>
        <dbReference type="SAM" id="MobiDB-lite"/>
    </source>
</evidence>
<feature type="domain" description="HTH lysR-type" evidence="6">
    <location>
        <begin position="1"/>
        <end position="59"/>
    </location>
</feature>
<evidence type="ECO:0000259" key="6">
    <source>
        <dbReference type="PROSITE" id="PS50931"/>
    </source>
</evidence>
<dbReference type="Gene3D" id="1.10.10.10">
    <property type="entry name" value="Winged helix-like DNA-binding domain superfamily/Winged helix DNA-binding domain"/>
    <property type="match status" value="1"/>
</dbReference>
<keyword evidence="8" id="KW-1185">Reference proteome</keyword>
<evidence type="ECO:0000256" key="1">
    <source>
        <dbReference type="ARBA" id="ARBA00009437"/>
    </source>
</evidence>
<organism evidence="7 8">
    <name type="scientific">Paenibacillus vulneris</name>
    <dbReference type="NCBI Taxonomy" id="1133364"/>
    <lineage>
        <taxon>Bacteria</taxon>
        <taxon>Bacillati</taxon>
        <taxon>Bacillota</taxon>
        <taxon>Bacilli</taxon>
        <taxon>Bacillales</taxon>
        <taxon>Paenibacillaceae</taxon>
        <taxon>Paenibacillus</taxon>
    </lineage>
</organism>
<proteinExistence type="inferred from homology"/>
<reference evidence="8" key="1">
    <citation type="journal article" date="2019" name="Int. J. Syst. Evol. Microbiol.">
        <title>The Global Catalogue of Microorganisms (GCM) 10K type strain sequencing project: providing services to taxonomists for standard genome sequencing and annotation.</title>
        <authorList>
            <consortium name="The Broad Institute Genomics Platform"/>
            <consortium name="The Broad Institute Genome Sequencing Center for Infectious Disease"/>
            <person name="Wu L."/>
            <person name="Ma J."/>
        </authorList>
    </citation>
    <scope>NUCLEOTIDE SEQUENCE [LARGE SCALE GENOMIC DNA]</scope>
    <source>
        <strain evidence="8">CCUG 53270</strain>
    </source>
</reference>
<dbReference type="PROSITE" id="PS50931">
    <property type="entry name" value="HTH_LYSR"/>
    <property type="match status" value="1"/>
</dbReference>
<evidence type="ECO:0000313" key="7">
    <source>
        <dbReference type="EMBL" id="MFD1220762.1"/>
    </source>
</evidence>
<dbReference type="InterPro" id="IPR005119">
    <property type="entry name" value="LysR_subst-bd"/>
</dbReference>
<protein>
    <submittedName>
        <fullName evidence="7">LysR family transcriptional regulator</fullName>
    </submittedName>
</protein>
<dbReference type="Pfam" id="PF00126">
    <property type="entry name" value="HTH_1"/>
    <property type="match status" value="1"/>
</dbReference>
<evidence type="ECO:0000256" key="4">
    <source>
        <dbReference type="ARBA" id="ARBA00023163"/>
    </source>
</evidence>
<dbReference type="PANTHER" id="PTHR30419:SF28">
    <property type="entry name" value="HTH-TYPE TRANSCRIPTIONAL REGULATOR BSDA"/>
    <property type="match status" value="1"/>
</dbReference>
<comment type="caution">
    <text evidence="7">The sequence shown here is derived from an EMBL/GenBank/DDBJ whole genome shotgun (WGS) entry which is preliminary data.</text>
</comment>
<sequence>MLNHLQLEVFLKIVETGSFTKAGENLNMTQSAVSHSIASLEKNLGVKLFERVNRTMRLTSAGNVILPHVREIFNQDSIILQKANKLLNVEFGTIKIACFPSFMTKWLPNLMRLYNRRFPKIDFQIIEGDYNEITDWVKDGKVDIGFSIESADLCFEAFVRDSMLVVLPENSPLSHLSDVKLEDIAKLPYINVKGYEKLLDEILMGTGVRLNVKYNLHNTYSIISMVEEGFGVTILPELALPRYQAKIHVKPLQPAFIRTIGCIFRSAETLSPAVKAFLSFITEQLNSGENDKSDETNLNNNQTTAEKTP</sequence>
<comment type="similarity">
    <text evidence="1">Belongs to the LysR transcriptional regulatory family.</text>
</comment>
<accession>A0ABW3UJZ8</accession>
<gene>
    <name evidence="7" type="ORF">ACFQ4B_11565</name>
</gene>
<dbReference type="PANTHER" id="PTHR30419">
    <property type="entry name" value="HTH-TYPE TRANSCRIPTIONAL REGULATOR YBHD"/>
    <property type="match status" value="1"/>
</dbReference>
<dbReference type="Gene3D" id="3.40.190.290">
    <property type="match status" value="1"/>
</dbReference>
<keyword evidence="3" id="KW-0238">DNA-binding</keyword>